<dbReference type="SUPFAM" id="SSF52540">
    <property type="entry name" value="P-loop containing nucleoside triphosphate hydrolases"/>
    <property type="match status" value="1"/>
</dbReference>
<feature type="domain" description="Rad50/SbcC-type AAA" evidence="1">
    <location>
        <begin position="9"/>
        <end position="206"/>
    </location>
</feature>
<dbReference type="EMBL" id="CACRTV010000057">
    <property type="protein sequence ID" value="VYU44065.1"/>
    <property type="molecule type" value="Genomic_DNA"/>
</dbReference>
<dbReference type="RefSeq" id="WP_156561649.1">
    <property type="nucleotide sequence ID" value="NZ_CACRTV010000057.1"/>
</dbReference>
<dbReference type="GO" id="GO:0016887">
    <property type="term" value="F:ATP hydrolysis activity"/>
    <property type="evidence" value="ECO:0007669"/>
    <property type="project" value="InterPro"/>
</dbReference>
<proteinExistence type="predicted"/>
<gene>
    <name evidence="2" type="ORF">CPLFYP93_02279</name>
</gene>
<sequence>MNDVYIRGLKLKNFQSHKDTYMEFADGLNVIVAPNNTGKSVLFKALQVTTLPGDISNEDRKQYIRYGETKATIMWCFSDDSIYLVDVLPTRNHYYYIEDINVSNKPEFVGEVPNRNLLDKLSIIMHNGLIGNLINTEQDMFLVNSNESTNYSIISMLIVHEELQKIINVLEQEKIPSAKRLLSDIEMKRSSYVSILNNYSYVNTESLQQRIKLQEMVVGAVECLVGPLETLDSVAICNDVTHDTVVRVGIAELLNPVNVGLANLRDCKDYSRDYNSMLSTAVNLEDTAKDLFRAQDETVIDTTVEQLEVLSNLISVSNSLDSIGSVISKDINNLLELVEGLSKVKNSLDVILAKGDIDKKNEFLRKEIDRLGGANIECPIHGTIKFVQGQCIPYNN</sequence>
<dbReference type="InterPro" id="IPR038729">
    <property type="entry name" value="Rad50/SbcC_AAA"/>
</dbReference>
<dbReference type="InterPro" id="IPR027417">
    <property type="entry name" value="P-loop_NTPase"/>
</dbReference>
<name>A0A6N3EUV0_9CLOT</name>
<organism evidence="2">
    <name type="scientific">Clostridium paraputrificum</name>
    <dbReference type="NCBI Taxonomy" id="29363"/>
    <lineage>
        <taxon>Bacteria</taxon>
        <taxon>Bacillati</taxon>
        <taxon>Bacillota</taxon>
        <taxon>Clostridia</taxon>
        <taxon>Eubacteriales</taxon>
        <taxon>Clostridiaceae</taxon>
        <taxon>Clostridium</taxon>
    </lineage>
</organism>
<dbReference type="Pfam" id="PF13476">
    <property type="entry name" value="AAA_23"/>
    <property type="match status" value="1"/>
</dbReference>
<dbReference type="GO" id="GO:0006302">
    <property type="term" value="P:double-strand break repair"/>
    <property type="evidence" value="ECO:0007669"/>
    <property type="project" value="InterPro"/>
</dbReference>
<reference evidence="2" key="1">
    <citation type="submission" date="2019-11" db="EMBL/GenBank/DDBJ databases">
        <authorList>
            <person name="Feng L."/>
        </authorList>
    </citation>
    <scope>NUCLEOTIDE SEQUENCE</scope>
    <source>
        <strain evidence="2">CParaputrificumLFYP93</strain>
    </source>
</reference>
<dbReference type="Gene3D" id="3.40.50.300">
    <property type="entry name" value="P-loop containing nucleotide triphosphate hydrolases"/>
    <property type="match status" value="1"/>
</dbReference>
<evidence type="ECO:0000259" key="1">
    <source>
        <dbReference type="Pfam" id="PF13476"/>
    </source>
</evidence>
<accession>A0A6N3EUV0</accession>
<protein>
    <submittedName>
        <fullName evidence="2">Chromosome segregation protein</fullName>
    </submittedName>
</protein>
<dbReference type="AlphaFoldDB" id="A0A6N3EUV0"/>
<evidence type="ECO:0000313" key="2">
    <source>
        <dbReference type="EMBL" id="VYU44065.1"/>
    </source>
</evidence>